<dbReference type="Proteomes" id="UP000626370">
    <property type="component" value="Unassembled WGS sequence"/>
</dbReference>
<evidence type="ECO:0000256" key="2">
    <source>
        <dbReference type="ARBA" id="ARBA00006285"/>
    </source>
</evidence>
<dbReference type="InterPro" id="IPR015883">
    <property type="entry name" value="Glyco_hydro_20_cat"/>
</dbReference>
<dbReference type="PROSITE" id="PS51257">
    <property type="entry name" value="PROKAR_LIPOPROTEIN"/>
    <property type="match status" value="1"/>
</dbReference>
<evidence type="ECO:0000256" key="1">
    <source>
        <dbReference type="ARBA" id="ARBA00001231"/>
    </source>
</evidence>
<dbReference type="EMBL" id="BNAH01000006">
    <property type="protein sequence ID" value="GHE89859.1"/>
    <property type="molecule type" value="Genomic_DNA"/>
</dbReference>
<evidence type="ECO:0000313" key="9">
    <source>
        <dbReference type="EMBL" id="GHE89859.1"/>
    </source>
</evidence>
<comment type="caution">
    <text evidence="9">The sequence shown here is derived from an EMBL/GenBank/DDBJ whole genome shotgun (WGS) entry which is preliminary data.</text>
</comment>
<feature type="domain" description="Chitobiase/beta-hexosaminidases N-terminal" evidence="8">
    <location>
        <begin position="47"/>
        <end position="213"/>
    </location>
</feature>
<evidence type="ECO:0000259" key="8">
    <source>
        <dbReference type="SMART" id="SM01081"/>
    </source>
</evidence>
<accession>A0ABQ3ISG1</accession>
<evidence type="ECO:0000256" key="6">
    <source>
        <dbReference type="ARBA" id="ARBA00030512"/>
    </source>
</evidence>
<dbReference type="InterPro" id="IPR012291">
    <property type="entry name" value="CBM2_carb-bd_dom_sf"/>
</dbReference>
<dbReference type="PANTHER" id="PTHR22600:SF57">
    <property type="entry name" value="BETA-N-ACETYLHEXOSAMINIDASE"/>
    <property type="match status" value="1"/>
</dbReference>
<organism evidence="9 10">
    <name type="scientific">Thalassotalea profundi</name>
    <dbReference type="NCBI Taxonomy" id="2036687"/>
    <lineage>
        <taxon>Bacteria</taxon>
        <taxon>Pseudomonadati</taxon>
        <taxon>Pseudomonadota</taxon>
        <taxon>Gammaproteobacteria</taxon>
        <taxon>Alteromonadales</taxon>
        <taxon>Colwelliaceae</taxon>
        <taxon>Thalassotalea</taxon>
    </lineage>
</organism>
<gene>
    <name evidence="9" type="primary">hexB</name>
    <name evidence="9" type="ORF">GCM10011501_19310</name>
</gene>
<dbReference type="SMART" id="SM01081">
    <property type="entry name" value="CHB_HEX"/>
    <property type="match status" value="1"/>
</dbReference>
<evidence type="ECO:0000256" key="3">
    <source>
        <dbReference type="ARBA" id="ARBA00012663"/>
    </source>
</evidence>
<dbReference type="InterPro" id="IPR029018">
    <property type="entry name" value="Hex-like_dom2"/>
</dbReference>
<keyword evidence="4" id="KW-0378">Hydrolase</keyword>
<dbReference type="PANTHER" id="PTHR22600">
    <property type="entry name" value="BETA-HEXOSAMINIDASE"/>
    <property type="match status" value="1"/>
</dbReference>
<evidence type="ECO:0000256" key="5">
    <source>
        <dbReference type="ARBA" id="ARBA00023295"/>
    </source>
</evidence>
<dbReference type="Pfam" id="PF02838">
    <property type="entry name" value="Glyco_hydro_20b"/>
    <property type="match status" value="1"/>
</dbReference>
<dbReference type="CDD" id="cd02847">
    <property type="entry name" value="E_set_Chitobiase_C"/>
    <property type="match status" value="1"/>
</dbReference>
<keyword evidence="10" id="KW-1185">Reference proteome</keyword>
<dbReference type="Gene3D" id="3.20.20.80">
    <property type="entry name" value="Glycosidases"/>
    <property type="match status" value="1"/>
</dbReference>
<proteinExistence type="inferred from homology"/>
<dbReference type="PRINTS" id="PR00738">
    <property type="entry name" value="GLHYDRLASE20"/>
</dbReference>
<dbReference type="SUPFAM" id="SSF81296">
    <property type="entry name" value="E set domains"/>
    <property type="match status" value="1"/>
</dbReference>
<protein>
    <recommendedName>
        <fullName evidence="3">beta-N-acetylhexosaminidase</fullName>
        <ecNumber evidence="3">3.2.1.52</ecNumber>
    </recommendedName>
    <alternativeName>
        <fullName evidence="6">Beta-N-acetylhexosaminidase</fullName>
    </alternativeName>
    <alternativeName>
        <fullName evidence="7">N-acetyl-beta-glucosaminidase</fullName>
    </alternativeName>
</protein>
<dbReference type="InterPro" id="IPR013783">
    <property type="entry name" value="Ig-like_fold"/>
</dbReference>
<dbReference type="Pfam" id="PF00728">
    <property type="entry name" value="Glyco_hydro_20"/>
    <property type="match status" value="1"/>
</dbReference>
<dbReference type="Gene3D" id="2.60.40.290">
    <property type="match status" value="1"/>
</dbReference>
<dbReference type="InterPro" id="IPR025705">
    <property type="entry name" value="Beta_hexosaminidase_sua/sub"/>
</dbReference>
<dbReference type="RefSeq" id="WP_189378055.1">
    <property type="nucleotide sequence ID" value="NZ_BNAH01000006.1"/>
</dbReference>
<dbReference type="Gene3D" id="3.30.379.10">
    <property type="entry name" value="Chitobiase/beta-hexosaminidase domain 2-like"/>
    <property type="match status" value="1"/>
</dbReference>
<dbReference type="SUPFAM" id="SSF51445">
    <property type="entry name" value="(Trans)glycosidases"/>
    <property type="match status" value="1"/>
</dbReference>
<dbReference type="SUPFAM" id="SSF49384">
    <property type="entry name" value="Carbohydrate-binding domain"/>
    <property type="match status" value="1"/>
</dbReference>
<dbReference type="Pfam" id="PF03174">
    <property type="entry name" value="CHB_HEX_C"/>
    <property type="match status" value="1"/>
</dbReference>
<dbReference type="SUPFAM" id="SSF55545">
    <property type="entry name" value="beta-N-acetylhexosaminidase-like domain"/>
    <property type="match status" value="1"/>
</dbReference>
<evidence type="ECO:0000256" key="4">
    <source>
        <dbReference type="ARBA" id="ARBA00022801"/>
    </source>
</evidence>
<dbReference type="InterPro" id="IPR008965">
    <property type="entry name" value="CBM2/CBM3_carb-bd_dom_sf"/>
</dbReference>
<reference evidence="10" key="1">
    <citation type="journal article" date="2019" name="Int. J. Syst. Evol. Microbiol.">
        <title>The Global Catalogue of Microorganisms (GCM) 10K type strain sequencing project: providing services to taxonomists for standard genome sequencing and annotation.</title>
        <authorList>
            <consortium name="The Broad Institute Genomics Platform"/>
            <consortium name="The Broad Institute Genome Sequencing Center for Infectious Disease"/>
            <person name="Wu L."/>
            <person name="Ma J."/>
        </authorList>
    </citation>
    <scope>NUCLEOTIDE SEQUENCE [LARGE SCALE GENOMIC DNA]</scope>
    <source>
        <strain evidence="10">CGMCC 1.15922</strain>
    </source>
</reference>
<evidence type="ECO:0000313" key="10">
    <source>
        <dbReference type="Proteomes" id="UP000626370"/>
    </source>
</evidence>
<comment type="similarity">
    <text evidence="2">Belongs to the glycosyl hydrolase 20 family.</text>
</comment>
<comment type="catalytic activity">
    <reaction evidence="1">
        <text>Hydrolysis of terminal non-reducing N-acetyl-D-hexosamine residues in N-acetyl-beta-D-hexosaminides.</text>
        <dbReference type="EC" id="3.2.1.52"/>
    </reaction>
</comment>
<evidence type="ECO:0000256" key="7">
    <source>
        <dbReference type="ARBA" id="ARBA00033000"/>
    </source>
</evidence>
<dbReference type="InterPro" id="IPR017853">
    <property type="entry name" value="GH"/>
</dbReference>
<dbReference type="InterPro" id="IPR015882">
    <property type="entry name" value="HEX_bac_N"/>
</dbReference>
<sequence>MKNFKCLMPSFMVCALGACSPVKDVKKEVVTAPLSNITQSQLDVLAQELNIEYQPLSNVETNCPDKAGKVVKHCYSATIEITSPINVLVNEWQINYSQVYPAYAAESEQLSLVHLNGDIHQISPKANFSGFKANQALTVQLWIASTVITESELMPNYWLSADQLTPAVIESTKTRLDAETQLEIQPYINWQTPIEKRIKSAPSDINAYASAQWLYDHNADTDLTSEHIPFAIIPTPKSIKVSDESKRLVLESGIDVSLTSINITEIDAALDRLAKLGVTQQKQGKQFSVSVDNALVSEAESYLLTINDQGITIIAADNAGAFYGVQSVAGLLTLSTLSVPYVEIKDQPHYKYRGQHLDVGRNFHDKAMVLRLIEQMAAYKLNKLHMHLAEDEGWRIELPSLPELTEIGGKRCMSLTDKHCLQPQLGGAGASERDGYYSTEDYIEILTYAKRHHIQVIPSLDMPGHSRAAVKAMEARYQRFIEQENEVEATRYLLSDFNDTTKYRSIQNYNDNTLNVCMESTYSFVDRVLDDLISLHQQAEHPLQLYHIGADETAGAWLESPQCQALINDKSNEVHDAKHLGAHFIERVANMIVAKGIAVGGWNDGLGETNVKQMPEDVYSYIWGTLPGGAHQQVSEQARRGWKVVLSIPDVFYFDFPYEVDPKERGYNWASRRVDTRNIFNFMPDNLPINAEFRLDTLGKTYAIDDTVQKNDEGDITHQPMPNNYHVAGIQGQLWSETVRSEQQAEYMIFPRLLAFAEKAWHSPNWHVPYNYKGARYDKDSHVFTKELQTVRDQQWQLFSNTIAQKELIKLDALNVFYRVPTIGAKVIDGKLHLNSSLSGLPLEYQTEDGTWHGYLQPVAVSLPVNVRARSADGKRAGRSLTVN</sequence>
<dbReference type="InterPro" id="IPR004866">
    <property type="entry name" value="CHB/HEX_N_dom"/>
</dbReference>
<keyword evidence="5" id="KW-0326">Glycosidase</keyword>
<dbReference type="Pfam" id="PF03173">
    <property type="entry name" value="CHB_HEX"/>
    <property type="match status" value="1"/>
</dbReference>
<dbReference type="InterPro" id="IPR014756">
    <property type="entry name" value="Ig_E-set"/>
</dbReference>
<dbReference type="InterPro" id="IPR004867">
    <property type="entry name" value="CHB_C_dom"/>
</dbReference>
<name>A0ABQ3ISG1_9GAMM</name>
<dbReference type="EC" id="3.2.1.52" evidence="3"/>
<dbReference type="Gene3D" id="2.60.40.10">
    <property type="entry name" value="Immunoglobulins"/>
    <property type="match status" value="1"/>
</dbReference>